<feature type="domain" description="Glycosyl transferase family 28 C-terminal" evidence="5">
    <location>
        <begin position="225"/>
        <end position="333"/>
    </location>
</feature>
<evidence type="ECO:0000256" key="3">
    <source>
        <dbReference type="ARBA" id="ARBA00022676"/>
    </source>
</evidence>
<proteinExistence type="inferred from homology"/>
<dbReference type="SUPFAM" id="SSF53756">
    <property type="entry name" value="UDP-Glycosyltransferase/glycogen phosphorylase"/>
    <property type="match status" value="1"/>
</dbReference>
<dbReference type="Gene3D" id="3.40.50.2000">
    <property type="entry name" value="Glycogen Phosphorylase B"/>
    <property type="match status" value="1"/>
</dbReference>
<dbReference type="InterPro" id="IPR007235">
    <property type="entry name" value="Glyco_trans_28_C"/>
</dbReference>
<evidence type="ECO:0000256" key="4">
    <source>
        <dbReference type="ARBA" id="ARBA00022679"/>
    </source>
</evidence>
<dbReference type="PANTHER" id="PTHR43025">
    <property type="entry name" value="MONOGALACTOSYLDIACYLGLYCEROL SYNTHASE"/>
    <property type="match status" value="1"/>
</dbReference>
<dbReference type="GO" id="GO:0016020">
    <property type="term" value="C:membrane"/>
    <property type="evidence" value="ECO:0007669"/>
    <property type="project" value="UniProtKB-SubCell"/>
</dbReference>
<dbReference type="EMBL" id="JAAKGU010000008">
    <property type="protein sequence ID" value="NGM84103.1"/>
    <property type="molecule type" value="Genomic_DNA"/>
</dbReference>
<evidence type="ECO:0000313" key="7">
    <source>
        <dbReference type="EMBL" id="NGM84103.1"/>
    </source>
</evidence>
<dbReference type="AlphaFoldDB" id="A0A6M1PQU0"/>
<evidence type="ECO:0000259" key="5">
    <source>
        <dbReference type="Pfam" id="PF04101"/>
    </source>
</evidence>
<accession>A0A6M1PQU0</accession>
<dbReference type="GO" id="GO:0016758">
    <property type="term" value="F:hexosyltransferase activity"/>
    <property type="evidence" value="ECO:0007669"/>
    <property type="project" value="InterPro"/>
</dbReference>
<keyword evidence="3" id="KW-0328">Glycosyltransferase</keyword>
<dbReference type="InterPro" id="IPR009695">
    <property type="entry name" value="Diacylglyc_glucosyltr_N"/>
</dbReference>
<dbReference type="InterPro" id="IPR050519">
    <property type="entry name" value="Glycosyltransf_28_UgtP"/>
</dbReference>
<comment type="caution">
    <text evidence="7">The sequence shown here is derived from an EMBL/GenBank/DDBJ whole genome shotgun (WGS) entry which is preliminary data.</text>
</comment>
<gene>
    <name evidence="7" type="ORF">G5B47_16925</name>
</gene>
<dbReference type="GO" id="GO:0009247">
    <property type="term" value="P:glycolipid biosynthetic process"/>
    <property type="evidence" value="ECO:0007669"/>
    <property type="project" value="InterPro"/>
</dbReference>
<dbReference type="Pfam" id="PF06925">
    <property type="entry name" value="MGDG_synth"/>
    <property type="match status" value="1"/>
</dbReference>
<dbReference type="Pfam" id="PF04101">
    <property type="entry name" value="Glyco_tran_28_C"/>
    <property type="match status" value="1"/>
</dbReference>
<organism evidence="7 8">
    <name type="scientific">Paenibacillus apii</name>
    <dbReference type="NCBI Taxonomy" id="1850370"/>
    <lineage>
        <taxon>Bacteria</taxon>
        <taxon>Bacillati</taxon>
        <taxon>Bacillota</taxon>
        <taxon>Bacilli</taxon>
        <taxon>Bacillales</taxon>
        <taxon>Paenibacillaceae</taxon>
        <taxon>Paenibacillus</taxon>
    </lineage>
</organism>
<name>A0A6M1PQU0_9BACL</name>
<feature type="domain" description="Diacylglycerol glucosyltransferase N-terminal" evidence="6">
    <location>
        <begin position="18"/>
        <end position="180"/>
    </location>
</feature>
<comment type="similarity">
    <text evidence="2">Belongs to the glycosyltransferase 28 family.</text>
</comment>
<evidence type="ECO:0000256" key="1">
    <source>
        <dbReference type="ARBA" id="ARBA00004370"/>
    </source>
</evidence>
<evidence type="ECO:0000256" key="2">
    <source>
        <dbReference type="ARBA" id="ARBA00006962"/>
    </source>
</evidence>
<dbReference type="PANTHER" id="PTHR43025:SF3">
    <property type="entry name" value="MONOGALACTOSYLDIACYLGLYCEROL SYNTHASE 1, CHLOROPLASTIC"/>
    <property type="match status" value="1"/>
</dbReference>
<reference evidence="7 8" key="1">
    <citation type="submission" date="2020-02" db="EMBL/GenBank/DDBJ databases">
        <authorList>
            <person name="Gao J."/>
            <person name="Sun J."/>
        </authorList>
    </citation>
    <scope>NUCLEOTIDE SEQUENCE [LARGE SCALE GENOMIC DNA]</scope>
    <source>
        <strain evidence="7 8">7124</strain>
    </source>
</reference>
<keyword evidence="4" id="KW-0808">Transferase</keyword>
<dbReference type="Proteomes" id="UP000480151">
    <property type="component" value="Unassembled WGS sequence"/>
</dbReference>
<evidence type="ECO:0008006" key="9">
    <source>
        <dbReference type="Google" id="ProtNLM"/>
    </source>
</evidence>
<dbReference type="RefSeq" id="WP_165100401.1">
    <property type="nucleotide sequence ID" value="NZ_JAAKGU010000008.1"/>
</dbReference>
<keyword evidence="8" id="KW-1185">Reference proteome</keyword>
<evidence type="ECO:0000313" key="8">
    <source>
        <dbReference type="Proteomes" id="UP000480151"/>
    </source>
</evidence>
<comment type="subcellular location">
    <subcellularLocation>
        <location evidence="1">Membrane</location>
    </subcellularLocation>
</comment>
<sequence length="393" mass="43655">MNPDPVVLIVSSAFGDGHAKVAQAIEQSFRARGVDRVHIVDLFARVHPWLNGVSRAFYLKSAIYAPNLYGLMYGATSAMKPEDPLGRLLHSMGKRKAKGILEYIQPDVIIHTFPYLAASELGKESASEVPVFTVITDYVLHGRWIHPHTMKYFIPTEKIKEALLAAGIDEQAIKVTGIPVRDAFRKFPDPAKVLRKHGLKDGRRYILLAGGAYGVMSRVRNILKSVLDRTEFDLIVLCGNNHRLRTSLDNTYRNNSRVHILGYTDDVHELMSISFCLLTKAGGVTLTEAFAMSLPVIVYRPLPGQEAGNAESLTRQQAICTAFSEAELLDQLRRLEIYSFREEMKRQMRAVSHTESSGLIVDEILLAIKEQTSYAGQPLNEPSGKGKATSAHG</sequence>
<evidence type="ECO:0000259" key="6">
    <source>
        <dbReference type="Pfam" id="PF06925"/>
    </source>
</evidence>
<protein>
    <recommendedName>
        <fullName evidence="9">Processive 1,2-diacylglycerol beta-glucosyltransferase</fullName>
    </recommendedName>
</protein>